<dbReference type="AlphaFoldDB" id="A0A2S9JNF2"/>
<keyword evidence="3" id="KW-0813">Transport</keyword>
<feature type="transmembrane region" description="Helical" evidence="8">
    <location>
        <begin position="105"/>
        <end position="123"/>
    </location>
</feature>
<evidence type="ECO:0000313" key="11">
    <source>
        <dbReference type="Proteomes" id="UP000238642"/>
    </source>
</evidence>
<evidence type="ECO:0000259" key="9">
    <source>
        <dbReference type="PROSITE" id="PS50850"/>
    </source>
</evidence>
<comment type="subcellular location">
    <subcellularLocation>
        <location evidence="1">Cell membrane</location>
        <topology evidence="1">Multi-pass membrane protein</topology>
    </subcellularLocation>
</comment>
<evidence type="ECO:0000256" key="6">
    <source>
        <dbReference type="ARBA" id="ARBA00022989"/>
    </source>
</evidence>
<evidence type="ECO:0000256" key="4">
    <source>
        <dbReference type="ARBA" id="ARBA00022475"/>
    </source>
</evidence>
<feature type="domain" description="Major facilitator superfamily (MFS) profile" evidence="9">
    <location>
        <begin position="35"/>
        <end position="423"/>
    </location>
</feature>
<reference evidence="10 11" key="1">
    <citation type="submission" date="2018-02" db="EMBL/GenBank/DDBJ databases">
        <title>The draft genome of Sphingobacterium gobiense H7.</title>
        <authorList>
            <person name="Li L."/>
            <person name="Liu L."/>
            <person name="Zhang X."/>
            <person name="Wang T."/>
            <person name="Liang L."/>
        </authorList>
    </citation>
    <scope>NUCLEOTIDE SEQUENCE [LARGE SCALE GENOMIC DNA]</scope>
    <source>
        <strain evidence="10 11">ACCC 05757</strain>
    </source>
</reference>
<evidence type="ECO:0000256" key="3">
    <source>
        <dbReference type="ARBA" id="ARBA00022448"/>
    </source>
</evidence>
<name>A0A2S9JNF2_9SPHI</name>
<evidence type="ECO:0000256" key="1">
    <source>
        <dbReference type="ARBA" id="ARBA00004651"/>
    </source>
</evidence>
<evidence type="ECO:0000313" key="10">
    <source>
        <dbReference type="EMBL" id="PRD54664.1"/>
    </source>
</evidence>
<comment type="similarity">
    <text evidence="2">Belongs to the major facilitator superfamily. Bcr/CmlA family.</text>
</comment>
<sequence length="429" mass="46838">MRSASLYNISPLDRRTFADVIQIWKFNWQSMNRKQITIVLILSFLTALEPLSIDLFLPAFTQMAEQFNTSSTNVQMSLSTFLAGFAIGQLIWGPLADRYGRKKPLLISLIIFILASVACVYAQSIEQLWGMRFVQAIGGCGSIVIARVVVTDYFESHRTMSVFAILAMIMGVAPIIAPIIGNQLVKWGGWEFTFEAMAILGALSVLFTWFLLPETRRVFTASKTLSTGGQNSVWQNYIVVLQKRQFVVYALIAGVVQGALMLYIGNAPFIVMDVGGMSGDVFSIIFAVNALGMMLSAYLASRLQKRYSAQKIVGFAATLMCVFAVVYIGMLLAGASMHSLLAALFLYTFPMGMLFPATTDLAMAPFSTDNSGSASSLFGALQLGIAFLITIVGGHLSDGSLLIVGITFLVVSLLIFPILFISRTKKLNS</sequence>
<dbReference type="GO" id="GO:0005886">
    <property type="term" value="C:plasma membrane"/>
    <property type="evidence" value="ECO:0007669"/>
    <property type="project" value="UniProtKB-SubCell"/>
</dbReference>
<dbReference type="NCBIfam" id="TIGR00710">
    <property type="entry name" value="efflux_Bcr_CflA"/>
    <property type="match status" value="1"/>
</dbReference>
<feature type="transmembrane region" description="Helical" evidence="8">
    <location>
        <begin position="192"/>
        <end position="212"/>
    </location>
</feature>
<dbReference type="PROSITE" id="PS50850">
    <property type="entry name" value="MFS"/>
    <property type="match status" value="1"/>
</dbReference>
<feature type="transmembrane region" description="Helical" evidence="8">
    <location>
        <begin position="162"/>
        <end position="180"/>
    </location>
</feature>
<keyword evidence="11" id="KW-1185">Reference proteome</keyword>
<keyword evidence="6 8" id="KW-1133">Transmembrane helix</keyword>
<protein>
    <recommendedName>
        <fullName evidence="9">Major facilitator superfamily (MFS) profile domain-containing protein</fullName>
    </recommendedName>
</protein>
<evidence type="ECO:0000256" key="5">
    <source>
        <dbReference type="ARBA" id="ARBA00022692"/>
    </source>
</evidence>
<evidence type="ECO:0000256" key="8">
    <source>
        <dbReference type="SAM" id="Phobius"/>
    </source>
</evidence>
<dbReference type="Pfam" id="PF07690">
    <property type="entry name" value="MFS_1"/>
    <property type="match status" value="1"/>
</dbReference>
<dbReference type="GO" id="GO:1990961">
    <property type="term" value="P:xenobiotic detoxification by transmembrane export across the plasma membrane"/>
    <property type="evidence" value="ECO:0007669"/>
    <property type="project" value="InterPro"/>
</dbReference>
<feature type="transmembrane region" description="Helical" evidence="8">
    <location>
        <begin position="339"/>
        <end position="357"/>
    </location>
</feature>
<dbReference type="InterPro" id="IPR011701">
    <property type="entry name" value="MFS"/>
</dbReference>
<evidence type="ECO:0000256" key="2">
    <source>
        <dbReference type="ARBA" id="ARBA00006236"/>
    </source>
</evidence>
<dbReference type="SUPFAM" id="SSF103473">
    <property type="entry name" value="MFS general substrate transporter"/>
    <property type="match status" value="1"/>
</dbReference>
<dbReference type="Proteomes" id="UP000238642">
    <property type="component" value="Unassembled WGS sequence"/>
</dbReference>
<feature type="transmembrane region" description="Helical" evidence="8">
    <location>
        <begin position="281"/>
        <end position="300"/>
    </location>
</feature>
<organism evidence="10 11">
    <name type="scientific">Sphingobacterium gobiense</name>
    <dbReference type="NCBI Taxonomy" id="1382456"/>
    <lineage>
        <taxon>Bacteria</taxon>
        <taxon>Pseudomonadati</taxon>
        <taxon>Bacteroidota</taxon>
        <taxon>Sphingobacteriia</taxon>
        <taxon>Sphingobacteriales</taxon>
        <taxon>Sphingobacteriaceae</taxon>
        <taxon>Sphingobacterium</taxon>
    </lineage>
</organism>
<feature type="transmembrane region" description="Helical" evidence="8">
    <location>
        <begin position="402"/>
        <end position="421"/>
    </location>
</feature>
<feature type="transmembrane region" description="Helical" evidence="8">
    <location>
        <begin position="312"/>
        <end position="333"/>
    </location>
</feature>
<keyword evidence="4" id="KW-1003">Cell membrane</keyword>
<dbReference type="CDD" id="cd17320">
    <property type="entry name" value="MFS_MdfA_MDR_like"/>
    <property type="match status" value="1"/>
</dbReference>
<dbReference type="InterPro" id="IPR020846">
    <property type="entry name" value="MFS_dom"/>
</dbReference>
<dbReference type="InterPro" id="IPR036259">
    <property type="entry name" value="MFS_trans_sf"/>
</dbReference>
<feature type="transmembrane region" description="Helical" evidence="8">
    <location>
        <begin position="36"/>
        <end position="56"/>
    </location>
</feature>
<evidence type="ECO:0000256" key="7">
    <source>
        <dbReference type="ARBA" id="ARBA00023136"/>
    </source>
</evidence>
<dbReference type="PANTHER" id="PTHR23502">
    <property type="entry name" value="MAJOR FACILITATOR SUPERFAMILY"/>
    <property type="match status" value="1"/>
</dbReference>
<proteinExistence type="inferred from homology"/>
<feature type="transmembrane region" description="Helical" evidence="8">
    <location>
        <begin position="76"/>
        <end position="93"/>
    </location>
</feature>
<dbReference type="Gene3D" id="1.20.1720.10">
    <property type="entry name" value="Multidrug resistance protein D"/>
    <property type="match status" value="1"/>
</dbReference>
<dbReference type="OrthoDB" id="9800416at2"/>
<dbReference type="PANTHER" id="PTHR23502:SF132">
    <property type="entry name" value="POLYAMINE TRANSPORTER 2-RELATED"/>
    <property type="match status" value="1"/>
</dbReference>
<feature type="transmembrane region" description="Helical" evidence="8">
    <location>
        <begin position="246"/>
        <end position="269"/>
    </location>
</feature>
<accession>A0A2S9JNF2</accession>
<dbReference type="InterPro" id="IPR004812">
    <property type="entry name" value="Efflux_drug-R_Bcr/CmlA"/>
</dbReference>
<gene>
    <name evidence="10" type="ORF">C5749_14605</name>
</gene>
<dbReference type="EMBL" id="PVBS01000002">
    <property type="protein sequence ID" value="PRD54664.1"/>
    <property type="molecule type" value="Genomic_DNA"/>
</dbReference>
<comment type="caution">
    <text evidence="10">The sequence shown here is derived from an EMBL/GenBank/DDBJ whole genome shotgun (WGS) entry which is preliminary data.</text>
</comment>
<keyword evidence="7 8" id="KW-0472">Membrane</keyword>
<feature type="transmembrane region" description="Helical" evidence="8">
    <location>
        <begin position="129"/>
        <end position="150"/>
    </location>
</feature>
<feature type="transmembrane region" description="Helical" evidence="8">
    <location>
        <begin position="377"/>
        <end position="396"/>
    </location>
</feature>
<keyword evidence="5 8" id="KW-0812">Transmembrane</keyword>
<dbReference type="GO" id="GO:0042910">
    <property type="term" value="F:xenobiotic transmembrane transporter activity"/>
    <property type="evidence" value="ECO:0007669"/>
    <property type="project" value="InterPro"/>
</dbReference>